<feature type="transmembrane region" description="Helical" evidence="2">
    <location>
        <begin position="15"/>
        <end position="38"/>
    </location>
</feature>
<evidence type="ECO:0000256" key="2">
    <source>
        <dbReference type="SAM" id="Phobius"/>
    </source>
</evidence>
<dbReference type="VEuPathDB" id="TriTrypDB:TRSC58_02432"/>
<feature type="region of interest" description="Disordered" evidence="1">
    <location>
        <begin position="293"/>
        <end position="312"/>
    </location>
</feature>
<keyword evidence="2" id="KW-0812">Transmembrane</keyword>
<proteinExistence type="predicted"/>
<keyword evidence="2" id="KW-1133">Transmembrane helix</keyword>
<protein>
    <submittedName>
        <fullName evidence="3">Procyclic form surface glycoprotein</fullName>
    </submittedName>
</protein>
<reference evidence="3" key="1">
    <citation type="submission" date="2013-01" db="EMBL/GenBank/DDBJ databases">
        <title>Unveiling the Trypanosoma rangeli genome, the neglected and avirulent trypanosome of mammals.</title>
        <authorList>
            <person name="Stoco P.H."/>
            <person name="Wagner G."/>
            <person name="Gerber A."/>
            <person name="Zaha A."/>
            <person name="Monteiro K.M."/>
            <person name="Thompson C."/>
            <person name="Bartholomeu D.C."/>
            <person name="Bahia D."/>
            <person name="Loreto E."/>
            <person name="Prestes E.B."/>
            <person name="De Moraes M.H."/>
            <person name="Lueckemeyer D.D."/>
            <person name="Lima F.M."/>
            <person name="Vallejo G.A."/>
            <person name="Silveira Filho J.F."/>
            <person name="Tyler K.M."/>
            <person name="Almeida L.G."/>
            <person name="Steindel M."/>
            <person name="Ortiz M.F.D.E."/>
            <person name="Siervo M.A."/>
            <person name="Cunha O.L.D.E."/>
            <person name="Neto R."/>
            <person name="Rodrigues-Luiz G."/>
            <person name="Teixeira S.M."/>
            <person name="Silva R."/>
            <person name="Murta S.M."/>
            <person name="Sincero T.C."/>
            <person name="Mendes T.A."/>
            <person name="Urmenyi T.P."/>
            <person name="Da Rocha W.D."/>
            <person name="Vasconcellos A.T."/>
            <person name="Grisard E.C."/>
        </authorList>
    </citation>
    <scope>NUCLEOTIDE SEQUENCE</scope>
</reference>
<evidence type="ECO:0000313" key="3">
    <source>
        <dbReference type="EMBL" id="AGN32959.1"/>
    </source>
</evidence>
<evidence type="ECO:0000256" key="1">
    <source>
        <dbReference type="SAM" id="MobiDB-lite"/>
    </source>
</evidence>
<dbReference type="CDD" id="cd21131">
    <property type="entry name" value="TbPSSA-2-like"/>
    <property type="match status" value="1"/>
</dbReference>
<accession>R9TN60</accession>
<dbReference type="AlphaFoldDB" id="R9TN60"/>
<feature type="transmembrane region" description="Helical" evidence="2">
    <location>
        <begin position="261"/>
        <end position="284"/>
    </location>
</feature>
<organism evidence="3">
    <name type="scientific">Trypanosoma rangeli</name>
    <dbReference type="NCBI Taxonomy" id="5698"/>
    <lineage>
        <taxon>Eukaryota</taxon>
        <taxon>Discoba</taxon>
        <taxon>Euglenozoa</taxon>
        <taxon>Kinetoplastea</taxon>
        <taxon>Metakinetoplastina</taxon>
        <taxon>Trypanosomatida</taxon>
        <taxon>Trypanosomatidae</taxon>
        <taxon>Trypanosoma</taxon>
        <taxon>Herpetosoma</taxon>
    </lineage>
</organism>
<feature type="compositionally biased region" description="Polar residues" evidence="1">
    <location>
        <begin position="294"/>
        <end position="312"/>
    </location>
</feature>
<keyword evidence="2" id="KW-0472">Membrane</keyword>
<name>R9TN60_TRYRA</name>
<dbReference type="EMBL" id="KC544897">
    <property type="protein sequence ID" value="AGN32959.1"/>
    <property type="molecule type" value="Genomic_DNA"/>
</dbReference>
<sequence length="312" mass="33849">MCFDILGAVEDCYKFVVSFACCLIIGGPALIIAGGILLNKGDGKKAFTEAVKEFDPTFINAWTGKINDAPITVRRESLNVQGVTGATSVFAEAVIPVESSRSLGVISISVNVFNVTPFSRRAALQTTRKSVFDCSSTSCRAGKSCRCDREAREFQDKCIAMKGVFDAYPSWCRSGHKCGQCTTAIYLSRLYLVVQEVSKGHYAEDTALQSAKYAFGAMDNDYQPTMPSEVAVRLYSNKDPYIALQRETSGTGEFGPNPRTVGIILIVLGVLFLLLEVCVATAIICYCTRRNKTTSDASPNFSADNYQTARGG</sequence>